<sequence>MFDFIRNSFKKEKVENLKNSTEIKRVNHKNSKENYSNKHKIKDCVYKPKADEKCFYGVIGKIADVISQATEALSEGVAIELMALVGASISPEKIWTPFGAKKTVIRCNGFLVAGTSQGKGLSSSQLEAFIDKAIGINENVISPIFRGGISSPEGVIAQIRDNDLDNINLPPSTGNKLLVVDEEISRILKIIKKPNETLSNVLRTTFDGRPLEPLTKFNRIKCERPHVVIYGHVTPRELILNVNEEDVHNGLLNRYPMFYAERKVLKPFPDEIKESVIDELASELVEILEWANEKEKMISRSECFEELWISVYPQLATMGKGDCFEESMMARVRQYTTMYSMLFAALDKSEVMYAKHLESALAWIKYWQDSIGYLFNIKKQEANESLLIEASEKILNFIKREIHENGGHAIGKSPITKKFSGKYDGQLIQDAIENLASGEYPQLNIERLKRNSYKISLVEGN</sequence>
<name>A0AAW3ITE0_VIBPH</name>
<gene>
    <name evidence="1" type="ORF">ACX05_19550</name>
</gene>
<evidence type="ECO:0000313" key="1">
    <source>
        <dbReference type="EMBL" id="KOY26728.1"/>
    </source>
</evidence>
<reference evidence="1 2" key="1">
    <citation type="submission" date="2015-07" db="EMBL/GenBank/DDBJ databases">
        <title>Foodborne Vibrio parahaemolyticus Isolates.</title>
        <authorList>
            <person name="Ronholm J."/>
            <person name="Petronella N."/>
            <person name="Kenwell R."/>
            <person name="Banerjee S."/>
        </authorList>
    </citation>
    <scope>NUCLEOTIDE SEQUENCE [LARGE SCALE GENOMIC DNA]</scope>
    <source>
        <strain evidence="1 2">HS-06-05</strain>
    </source>
</reference>
<evidence type="ECO:0008006" key="3">
    <source>
        <dbReference type="Google" id="ProtNLM"/>
    </source>
</evidence>
<dbReference type="Proteomes" id="UP000037697">
    <property type="component" value="Unassembled WGS sequence"/>
</dbReference>
<dbReference type="RefSeq" id="WP_053812462.1">
    <property type="nucleotide sequence ID" value="NZ_JAMQAC010000063.1"/>
</dbReference>
<organism evidence="1 2">
    <name type="scientific">Vibrio parahaemolyticus</name>
    <dbReference type="NCBI Taxonomy" id="670"/>
    <lineage>
        <taxon>Bacteria</taxon>
        <taxon>Pseudomonadati</taxon>
        <taxon>Pseudomonadota</taxon>
        <taxon>Gammaproteobacteria</taxon>
        <taxon>Vibrionales</taxon>
        <taxon>Vibrionaceae</taxon>
        <taxon>Vibrio</taxon>
    </lineage>
</organism>
<dbReference type="EMBL" id="LIRS01000109">
    <property type="protein sequence ID" value="KOY26728.1"/>
    <property type="molecule type" value="Genomic_DNA"/>
</dbReference>
<evidence type="ECO:0000313" key="2">
    <source>
        <dbReference type="Proteomes" id="UP000037697"/>
    </source>
</evidence>
<proteinExistence type="predicted"/>
<dbReference type="AlphaFoldDB" id="A0AAW3ITE0"/>
<comment type="caution">
    <text evidence="1">The sequence shown here is derived from an EMBL/GenBank/DDBJ whole genome shotgun (WGS) entry which is preliminary data.</text>
</comment>
<accession>A0AAW3ITE0</accession>
<protein>
    <recommendedName>
        <fullName evidence="3">DUF3987 domain-containing protein</fullName>
    </recommendedName>
</protein>